<name>A0ABS6BAL8_9NOCA</name>
<sequence length="57" mass="6564">MYIFAASELDYARDDVAAQRQIVKDTFAGMGWRVPEMLAEIDNFDDLYLDAIAKYAR</sequence>
<dbReference type="EMBL" id="JAHKNI010000020">
    <property type="protein sequence ID" value="MBU3067347.1"/>
    <property type="molecule type" value="Genomic_DNA"/>
</dbReference>
<keyword evidence="2" id="KW-1185">Reference proteome</keyword>
<reference evidence="1 2" key="1">
    <citation type="submission" date="2021-06" db="EMBL/GenBank/DDBJ databases">
        <title>Actinomycetes sequencing.</title>
        <authorList>
            <person name="Shan Q."/>
        </authorList>
    </citation>
    <scope>NUCLEOTIDE SEQUENCE [LARGE SCALE GENOMIC DNA]</scope>
    <source>
        <strain evidence="1 2">NEAU-G5</strain>
    </source>
</reference>
<comment type="caution">
    <text evidence="1">The sequence shown here is derived from an EMBL/GenBank/DDBJ whole genome shotgun (WGS) entry which is preliminary data.</text>
</comment>
<protein>
    <submittedName>
        <fullName evidence="1">Uncharacterized protein</fullName>
    </submittedName>
</protein>
<proteinExistence type="predicted"/>
<dbReference type="Proteomes" id="UP000733379">
    <property type="component" value="Unassembled WGS sequence"/>
</dbReference>
<evidence type="ECO:0000313" key="1">
    <source>
        <dbReference type="EMBL" id="MBU3067347.1"/>
    </source>
</evidence>
<dbReference type="RefSeq" id="WP_215923428.1">
    <property type="nucleotide sequence ID" value="NZ_JAHKNI010000020.1"/>
</dbReference>
<accession>A0ABS6BAL8</accession>
<evidence type="ECO:0000313" key="2">
    <source>
        <dbReference type="Proteomes" id="UP000733379"/>
    </source>
</evidence>
<organism evidence="1 2">
    <name type="scientific">Nocardia albiluteola</name>
    <dbReference type="NCBI Taxonomy" id="2842303"/>
    <lineage>
        <taxon>Bacteria</taxon>
        <taxon>Bacillati</taxon>
        <taxon>Actinomycetota</taxon>
        <taxon>Actinomycetes</taxon>
        <taxon>Mycobacteriales</taxon>
        <taxon>Nocardiaceae</taxon>
        <taxon>Nocardia</taxon>
    </lineage>
</organism>
<gene>
    <name evidence="1" type="ORF">KO481_38230</name>
</gene>